<dbReference type="EMBL" id="BARU01001573">
    <property type="protein sequence ID" value="GAH19033.1"/>
    <property type="molecule type" value="Genomic_DNA"/>
</dbReference>
<reference evidence="2" key="1">
    <citation type="journal article" date="2014" name="Front. Microbiol.">
        <title>High frequency of phylogenetically diverse reductive dehalogenase-homologous genes in deep subseafloor sedimentary metagenomes.</title>
        <authorList>
            <person name="Kawai M."/>
            <person name="Futagami T."/>
            <person name="Toyoda A."/>
            <person name="Takaki Y."/>
            <person name="Nishi S."/>
            <person name="Hori S."/>
            <person name="Arai W."/>
            <person name="Tsubouchi T."/>
            <person name="Morono Y."/>
            <person name="Uchiyama I."/>
            <person name="Ito T."/>
            <person name="Fujiyama A."/>
            <person name="Inagaki F."/>
            <person name="Takami H."/>
        </authorList>
    </citation>
    <scope>NUCLEOTIDE SEQUENCE</scope>
    <source>
        <strain evidence="2">Expedition CK06-06</strain>
    </source>
</reference>
<gene>
    <name evidence="2" type="ORF">S03H2_04063</name>
</gene>
<dbReference type="Pfam" id="PF13715">
    <property type="entry name" value="CarbopepD_reg_2"/>
    <property type="match status" value="1"/>
</dbReference>
<comment type="caution">
    <text evidence="2">The sequence shown here is derived from an EMBL/GenBank/DDBJ whole genome shotgun (WGS) entry which is preliminary data.</text>
</comment>
<dbReference type="AlphaFoldDB" id="X1FE77"/>
<dbReference type="SUPFAM" id="SSF49464">
    <property type="entry name" value="Carboxypeptidase regulatory domain-like"/>
    <property type="match status" value="1"/>
</dbReference>
<name>X1FE77_9ZZZZ</name>
<dbReference type="Gene3D" id="2.60.40.1120">
    <property type="entry name" value="Carboxypeptidase-like, regulatory domain"/>
    <property type="match status" value="1"/>
</dbReference>
<feature type="non-terminal residue" evidence="2">
    <location>
        <position position="323"/>
    </location>
</feature>
<dbReference type="InterPro" id="IPR012910">
    <property type="entry name" value="Plug_dom"/>
</dbReference>
<evidence type="ECO:0000259" key="1">
    <source>
        <dbReference type="Pfam" id="PF07715"/>
    </source>
</evidence>
<dbReference type="SUPFAM" id="SSF56935">
    <property type="entry name" value="Porins"/>
    <property type="match status" value="1"/>
</dbReference>
<protein>
    <recommendedName>
        <fullName evidence="1">TonB-dependent receptor plug domain-containing protein</fullName>
    </recommendedName>
</protein>
<dbReference type="InterPro" id="IPR008969">
    <property type="entry name" value="CarboxyPept-like_regulatory"/>
</dbReference>
<dbReference type="Gene3D" id="2.170.130.10">
    <property type="entry name" value="TonB-dependent receptor, plug domain"/>
    <property type="match status" value="1"/>
</dbReference>
<dbReference type="Pfam" id="PF07715">
    <property type="entry name" value="Plug"/>
    <property type="match status" value="1"/>
</dbReference>
<organism evidence="2">
    <name type="scientific">marine sediment metagenome</name>
    <dbReference type="NCBI Taxonomy" id="412755"/>
    <lineage>
        <taxon>unclassified sequences</taxon>
        <taxon>metagenomes</taxon>
        <taxon>ecological metagenomes</taxon>
    </lineage>
</organism>
<accession>X1FE77</accession>
<sequence>MSFLTSLVFIITTYTIKGIVKDNFGGALPWASILVVETSLGTSTDDDGKFFIEIPDSIENGILTISYIGHKEKEVPFSKNNRTIDVKLKEEAIGIAAVDVSGDYSISGTAGINTSKTSLNQLDIYNTPGASADVFLTLKTLPAFSGNPDVTSIAIRGGSPDEVLVTLNGLPIKHPFYYYNSTGGLFSIIDENSLQSVEAFAGILPPAYGGKMSGGIFLQNRTLLEPGLSLGLSMANCSVAATYPSIGGIWFSKSYYDLLAYMNHSQNELNVYPSSWSLQGSRYSQFDSFYTLPFFLFSNCHSSIHMQSLNYKTLEDAEKHSVL</sequence>
<proteinExistence type="predicted"/>
<dbReference type="InterPro" id="IPR037066">
    <property type="entry name" value="Plug_dom_sf"/>
</dbReference>
<feature type="domain" description="TonB-dependent receptor plug" evidence="1">
    <location>
        <begin position="128"/>
        <end position="216"/>
    </location>
</feature>
<evidence type="ECO:0000313" key="2">
    <source>
        <dbReference type="EMBL" id="GAH19033.1"/>
    </source>
</evidence>